<dbReference type="AlphaFoldDB" id="B8GKI0"/>
<dbReference type="KEGG" id="mpl:Mpal_0489"/>
<sequence length="147" mass="16488">MRRCGLLDFDAGGIYLVDLAARIARVVHSRNLSPEFLAKGREVHLDGIPYCKLFIEGITIITEHYEEVSPDHAIPYGFQSVESVPLHTKARIIGALNVVSTRRHMISPEERETLISIGRELGGTIERMIVEEKNDESTEKHHLSKSG</sequence>
<dbReference type="InterPro" id="IPR029016">
    <property type="entry name" value="GAF-like_dom_sf"/>
</dbReference>
<dbReference type="HOGENOM" id="CLU_1763898_0_0_2"/>
<dbReference type="OrthoDB" id="15377at2191"/>
<keyword evidence="3" id="KW-1185">Reference proteome</keyword>
<organism evidence="2 3">
    <name type="scientific">Methanosphaerula palustris (strain ATCC BAA-1556 / DSM 19958 / E1-9c)</name>
    <dbReference type="NCBI Taxonomy" id="521011"/>
    <lineage>
        <taxon>Archaea</taxon>
        <taxon>Methanobacteriati</taxon>
        <taxon>Methanobacteriota</taxon>
        <taxon>Stenosarchaea group</taxon>
        <taxon>Methanomicrobia</taxon>
        <taxon>Methanomicrobiales</taxon>
        <taxon>Methanoregulaceae</taxon>
        <taxon>Methanosphaerula</taxon>
    </lineage>
</organism>
<dbReference type="Gene3D" id="3.30.450.40">
    <property type="match status" value="1"/>
</dbReference>
<name>B8GKI0_METPE</name>
<dbReference type="SUPFAM" id="SSF55781">
    <property type="entry name" value="GAF domain-like"/>
    <property type="match status" value="1"/>
</dbReference>
<feature type="domain" description="GAF" evidence="1">
    <location>
        <begin position="6"/>
        <end position="123"/>
    </location>
</feature>
<dbReference type="RefSeq" id="WP_012617182.1">
    <property type="nucleotide sequence ID" value="NC_011832.1"/>
</dbReference>
<proteinExistence type="predicted"/>
<evidence type="ECO:0000259" key="1">
    <source>
        <dbReference type="Pfam" id="PF01590"/>
    </source>
</evidence>
<dbReference type="GeneID" id="7271905"/>
<reference evidence="2 3" key="1">
    <citation type="journal article" date="2015" name="Genome Announc.">
        <title>Complete Genome Sequence of Methanosphaerula palustris E1-9CT, a Hydrogenotrophic Methanogen Isolated from a Minerotrophic Fen Peatland.</title>
        <authorList>
            <person name="Cadillo-Quiroz H."/>
            <person name="Browne P."/>
            <person name="Kyrpides N."/>
            <person name="Woyke T."/>
            <person name="Goodwin L."/>
            <person name="Detter C."/>
            <person name="Yavitt J.B."/>
            <person name="Zinder S.H."/>
        </authorList>
    </citation>
    <scope>NUCLEOTIDE SEQUENCE [LARGE SCALE GENOMIC DNA]</scope>
    <source>
        <strain evidence="3">ATCC BAA-1556 / DSM 19958 / E1-9c</strain>
    </source>
</reference>
<accession>B8GKI0</accession>
<evidence type="ECO:0000313" key="2">
    <source>
        <dbReference type="EMBL" id="ACL15863.1"/>
    </source>
</evidence>
<dbReference type="Pfam" id="PF01590">
    <property type="entry name" value="GAF"/>
    <property type="match status" value="1"/>
</dbReference>
<gene>
    <name evidence="2" type="ordered locus">Mpal_0489</name>
</gene>
<protein>
    <recommendedName>
        <fullName evidence="1">GAF domain-containing protein</fullName>
    </recommendedName>
</protein>
<dbReference type="InterPro" id="IPR003018">
    <property type="entry name" value="GAF"/>
</dbReference>
<dbReference type="eggNOG" id="arCOG02338">
    <property type="taxonomic scope" value="Archaea"/>
</dbReference>
<evidence type="ECO:0000313" key="3">
    <source>
        <dbReference type="Proteomes" id="UP000002457"/>
    </source>
</evidence>
<dbReference type="EMBL" id="CP001338">
    <property type="protein sequence ID" value="ACL15863.1"/>
    <property type="molecule type" value="Genomic_DNA"/>
</dbReference>
<dbReference type="Proteomes" id="UP000002457">
    <property type="component" value="Chromosome"/>
</dbReference>